<reference evidence="2" key="1">
    <citation type="submission" date="2020-08" db="EMBL/GenBank/DDBJ databases">
        <authorList>
            <person name="Hu Y."/>
            <person name="Nguyen S.V."/>
            <person name="Li F."/>
            <person name="Fanning S."/>
        </authorList>
    </citation>
    <scope>NUCLEOTIDE SEQUENCE</scope>
    <source>
        <strain evidence="2">SYSU D8009</strain>
    </source>
</reference>
<evidence type="ECO:0008006" key="4">
    <source>
        <dbReference type="Google" id="ProtNLM"/>
    </source>
</evidence>
<feature type="compositionally biased region" description="Pro residues" evidence="1">
    <location>
        <begin position="1"/>
        <end position="13"/>
    </location>
</feature>
<evidence type="ECO:0000313" key="2">
    <source>
        <dbReference type="EMBL" id="MBC4013916.1"/>
    </source>
</evidence>
<dbReference type="Proteomes" id="UP000600101">
    <property type="component" value="Unassembled WGS sequence"/>
</dbReference>
<dbReference type="EMBL" id="JACOMF010000001">
    <property type="protein sequence ID" value="MBC4013916.1"/>
    <property type="molecule type" value="Genomic_DNA"/>
</dbReference>
<evidence type="ECO:0000256" key="1">
    <source>
        <dbReference type="SAM" id="MobiDB-lite"/>
    </source>
</evidence>
<proteinExistence type="predicted"/>
<protein>
    <recommendedName>
        <fullName evidence="4">Anti-sigma factor NepR domain-containing protein</fullName>
    </recommendedName>
</protein>
<organism evidence="2 3">
    <name type="scientific">Siccirubricoccus deserti</name>
    <dbReference type="NCBI Taxonomy" id="2013562"/>
    <lineage>
        <taxon>Bacteria</taxon>
        <taxon>Pseudomonadati</taxon>
        <taxon>Pseudomonadota</taxon>
        <taxon>Alphaproteobacteria</taxon>
        <taxon>Acetobacterales</taxon>
        <taxon>Roseomonadaceae</taxon>
        <taxon>Siccirubricoccus</taxon>
    </lineage>
</organism>
<gene>
    <name evidence="2" type="ORF">H7965_01160</name>
</gene>
<dbReference type="RefSeq" id="WP_186768679.1">
    <property type="nucleotide sequence ID" value="NZ_JACOMF010000001.1"/>
</dbReference>
<feature type="region of interest" description="Disordered" evidence="1">
    <location>
        <begin position="1"/>
        <end position="26"/>
    </location>
</feature>
<keyword evidence="3" id="KW-1185">Reference proteome</keyword>
<sequence>MQTTPEPDPPAAAEPPEAQGIDSPMQAQTQIIPQAPPTMPFAYDQGTFDRWLRNELNSLHSSVLSEPIPQHLLAILQQSKPD</sequence>
<name>A0A9X0UC05_9PROT</name>
<evidence type="ECO:0000313" key="3">
    <source>
        <dbReference type="Proteomes" id="UP000600101"/>
    </source>
</evidence>
<dbReference type="AlphaFoldDB" id="A0A9X0UC05"/>
<feature type="compositionally biased region" description="Low complexity" evidence="1">
    <location>
        <begin position="14"/>
        <end position="26"/>
    </location>
</feature>
<accession>A0A9X0UC05</accession>
<comment type="caution">
    <text evidence="2">The sequence shown here is derived from an EMBL/GenBank/DDBJ whole genome shotgun (WGS) entry which is preliminary data.</text>
</comment>